<dbReference type="SUPFAM" id="SSF52047">
    <property type="entry name" value="RNI-like"/>
    <property type="match status" value="1"/>
</dbReference>
<keyword evidence="1" id="KW-0732">Signal</keyword>
<proteinExistence type="predicted"/>
<sequence length="561" mass="63145">MSDNSTPFLFRLPVEVLYLVLAQFCEHCRWKASTCVPGTRFHRKSHWMLEDRYWADKQDLRSLSLVSTALRGPAQAVLHHLCMNGFYNLRYTPFFRFVGSVTTNTPHLIRNVKALALGHGHVQRMPKIWRRNLDEPEASYLRAFLLSEPGGITKINFIAKLLATFPSLTHFSLGECVDDSTDYVPASLEQLEELALTCIHVCANPRMRQDGSATPTGLGKLIAKVLALSRGLRVLIVDSCFETTAVFGRLDSPPQLQLCLAQLRVLHLKSAWLDAKELEQVIATCPALCELKYFENYDGPSGGRAKKAPLGPLGAVQALAPCRQHLRSLELELCQQAPTGNSIRPAVSFACFTALRDLTVQWRTVCCPSSNEEEEERGDEWQQLLVRALPDSIRSLSIIGCACETLPKRFAAALSGLAASKASGGRFLHLTYVGCDVDAMMDIMRCDGSGDEDAYVPPEYPVVRRGAPRGFQSYDEARDKYESYRLFDREDSIRTALAAAGVQRVEYSMAWRTGFRSRSYRRAQRREEEIAGCMYRGYEYQKYGPQFFFPESDDSDWDDDL</sequence>
<comment type="caution">
    <text evidence="2">The sequence shown here is derived from an EMBL/GenBank/DDBJ whole genome shotgun (WGS) entry which is preliminary data.</text>
</comment>
<dbReference type="Gene3D" id="3.80.10.10">
    <property type="entry name" value="Ribonuclease Inhibitor"/>
    <property type="match status" value="1"/>
</dbReference>
<evidence type="ECO:0000256" key="1">
    <source>
        <dbReference type="SAM" id="SignalP"/>
    </source>
</evidence>
<name>A0AAW0QIU7_9PEZI</name>
<dbReference type="AlphaFoldDB" id="A0AAW0QIU7"/>
<evidence type="ECO:0008006" key="4">
    <source>
        <dbReference type="Google" id="ProtNLM"/>
    </source>
</evidence>
<organism evidence="2 3">
    <name type="scientific">Apiospora kogelbergensis</name>
    <dbReference type="NCBI Taxonomy" id="1337665"/>
    <lineage>
        <taxon>Eukaryota</taxon>
        <taxon>Fungi</taxon>
        <taxon>Dikarya</taxon>
        <taxon>Ascomycota</taxon>
        <taxon>Pezizomycotina</taxon>
        <taxon>Sordariomycetes</taxon>
        <taxon>Xylariomycetidae</taxon>
        <taxon>Amphisphaeriales</taxon>
        <taxon>Apiosporaceae</taxon>
        <taxon>Apiospora</taxon>
    </lineage>
</organism>
<dbReference type="Proteomes" id="UP001392437">
    <property type="component" value="Unassembled WGS sequence"/>
</dbReference>
<dbReference type="EMBL" id="JAQQWP010000008">
    <property type="protein sequence ID" value="KAK8105153.1"/>
    <property type="molecule type" value="Genomic_DNA"/>
</dbReference>
<evidence type="ECO:0000313" key="3">
    <source>
        <dbReference type="Proteomes" id="UP001392437"/>
    </source>
</evidence>
<gene>
    <name evidence="2" type="ORF">PG999_008512</name>
</gene>
<feature type="signal peptide" evidence="1">
    <location>
        <begin position="1"/>
        <end position="22"/>
    </location>
</feature>
<feature type="chain" id="PRO_5043642850" description="F-box domain-containing protein" evidence="1">
    <location>
        <begin position="23"/>
        <end position="561"/>
    </location>
</feature>
<keyword evidence="3" id="KW-1185">Reference proteome</keyword>
<protein>
    <recommendedName>
        <fullName evidence="4">F-box domain-containing protein</fullName>
    </recommendedName>
</protein>
<evidence type="ECO:0000313" key="2">
    <source>
        <dbReference type="EMBL" id="KAK8105153.1"/>
    </source>
</evidence>
<accession>A0AAW0QIU7</accession>
<reference evidence="2 3" key="1">
    <citation type="submission" date="2023-01" db="EMBL/GenBank/DDBJ databases">
        <title>Analysis of 21 Apiospora genomes using comparative genomics revels a genus with tremendous synthesis potential of carbohydrate active enzymes and secondary metabolites.</title>
        <authorList>
            <person name="Sorensen T."/>
        </authorList>
    </citation>
    <scope>NUCLEOTIDE SEQUENCE [LARGE SCALE GENOMIC DNA]</scope>
    <source>
        <strain evidence="2 3">CBS 117206</strain>
    </source>
</reference>
<dbReference type="InterPro" id="IPR032675">
    <property type="entry name" value="LRR_dom_sf"/>
</dbReference>